<keyword evidence="1" id="KW-0433">Leucine-rich repeat</keyword>
<comment type="caution">
    <text evidence="6">The sequence shown here is derived from an EMBL/GenBank/DDBJ whole genome shotgun (WGS) entry which is preliminary data.</text>
</comment>
<keyword evidence="3" id="KW-0611">Plant defense</keyword>
<protein>
    <recommendedName>
        <fullName evidence="5">TIR domain-containing protein</fullName>
    </recommendedName>
</protein>
<dbReference type="PANTHER" id="PTHR11017">
    <property type="entry name" value="LEUCINE-RICH REPEAT-CONTAINING PROTEIN"/>
    <property type="match status" value="1"/>
</dbReference>
<dbReference type="InterPro" id="IPR044974">
    <property type="entry name" value="Disease_R_plants"/>
</dbReference>
<dbReference type="InterPro" id="IPR058192">
    <property type="entry name" value="WHD_ROQ1-like"/>
</dbReference>
<evidence type="ECO:0000256" key="4">
    <source>
        <dbReference type="ARBA" id="ARBA00023027"/>
    </source>
</evidence>
<dbReference type="Pfam" id="PF23282">
    <property type="entry name" value="WHD_ROQ1"/>
    <property type="match status" value="1"/>
</dbReference>
<dbReference type="PROSITE" id="PS50104">
    <property type="entry name" value="TIR"/>
    <property type="match status" value="1"/>
</dbReference>
<dbReference type="Pfam" id="PF01582">
    <property type="entry name" value="TIR"/>
    <property type="match status" value="1"/>
</dbReference>
<gene>
    <name evidence="6" type="ORF">OSB04_030699</name>
</gene>
<dbReference type="InterPro" id="IPR000157">
    <property type="entry name" value="TIR_dom"/>
</dbReference>
<dbReference type="InterPro" id="IPR036390">
    <property type="entry name" value="WH_DNA-bd_sf"/>
</dbReference>
<dbReference type="Gene3D" id="3.40.50.300">
    <property type="entry name" value="P-loop containing nucleotide triphosphate hydrolases"/>
    <property type="match status" value="1"/>
</dbReference>
<dbReference type="InterPro" id="IPR032675">
    <property type="entry name" value="LRR_dom_sf"/>
</dbReference>
<dbReference type="GO" id="GO:0006952">
    <property type="term" value="P:defense response"/>
    <property type="evidence" value="ECO:0007669"/>
    <property type="project" value="UniProtKB-KW"/>
</dbReference>
<keyword evidence="7" id="KW-1185">Reference proteome</keyword>
<sequence>MSLSASGSSSSSSMQQLWKYDVFLSFRGEDTRTNFVDHLYDAMFKKGLDVFKDDVALKRGEYISPTLLSAIESSRFTVVVLSKRYADSSFCLIELAKIMECRKKRGQIVLPVFYGVEASHVRKQTEVFGAGFEKHREDSRVNEWRKALVEAADISGWGPHRYEVSMIEEIIKAITHGLPPCNHKRSIVDRNLIGIEPRMQCVKSLMEMESGSSGVHMIGIWGIGGGGKTTLATAIYNEVYDKFDGRCSFVENIKEEPSTRGLKKLQEKVLKDVFKERYLKLESINDGKRMIEKRMSRFRVLIVLDDVNHGSQLEALAGSLGWFGPGSRIIITTRNRNLLEAHGVDSIHEVNLLKDWEAIHLFNRHAFPNQQPLSKYEELSLRVIRYTRGLPLALKVLGSSLCKKSIVEWESAVNSLQDTPNKSIFEILRISYDRLQLHEQEMFLDIACFFKNREKDELFEVLKARGFYPHIMLAVLIDNSLVRISNGNLQMHDLIQAMGHWIVRKEPKKHSRIWQAGELMKVFKRQTPMKKKAIKGIQVRFEDESPIDFSDAFNDMFDLRFLDISIFPLWKDRSDVKEPNVLPDSLQWLSWSNYPGTSLPRGFQAKNLVGMRLTSSKIVQLWEDDDKVIDPLYNLKMLDLSGSKYLTRLKSFHPFPNLEKLRLQKCRSLKVIHPSIGRLDKLISLDMSCCSELKQFPPILQMTSLEVLIFSGCSKLKSLPDIVFKLDNLKHLSARYSAIEKLPIEVARIGGLVSIDLRDCKSLNTLPPSFDRLECLTSLKLSGCTKLEKLPEGMK</sequence>
<dbReference type="GO" id="GO:0007165">
    <property type="term" value="P:signal transduction"/>
    <property type="evidence" value="ECO:0007669"/>
    <property type="project" value="InterPro"/>
</dbReference>
<accession>A0AA38W7F4</accession>
<dbReference type="Gene3D" id="3.80.10.10">
    <property type="entry name" value="Ribonuclease Inhibitor"/>
    <property type="match status" value="2"/>
</dbReference>
<keyword evidence="2" id="KW-0677">Repeat</keyword>
<dbReference type="Pfam" id="PF25013">
    <property type="entry name" value="LRR_Zer-1"/>
    <property type="match status" value="1"/>
</dbReference>
<reference evidence="6" key="1">
    <citation type="submission" date="2023-03" db="EMBL/GenBank/DDBJ databases">
        <title>Chromosome-scale reference genome and RAD-based genetic map of yellow starthistle (Centaurea solstitialis) reveal putative structural variation and QTLs associated with invader traits.</title>
        <authorList>
            <person name="Reatini B."/>
            <person name="Cang F.A."/>
            <person name="Jiang Q."/>
            <person name="Mckibben M.T.W."/>
            <person name="Barker M.S."/>
            <person name="Rieseberg L.H."/>
            <person name="Dlugosch K.M."/>
        </authorList>
    </citation>
    <scope>NUCLEOTIDE SEQUENCE</scope>
    <source>
        <strain evidence="6">CAN-66</strain>
        <tissue evidence="6">Leaf</tissue>
    </source>
</reference>
<dbReference type="Gene3D" id="1.10.8.430">
    <property type="entry name" value="Helical domain of apoptotic protease-activating factors"/>
    <property type="match status" value="1"/>
</dbReference>
<evidence type="ECO:0000256" key="2">
    <source>
        <dbReference type="ARBA" id="ARBA00022737"/>
    </source>
</evidence>
<dbReference type="AlphaFoldDB" id="A0AA38W7F4"/>
<dbReference type="SUPFAM" id="SSF52058">
    <property type="entry name" value="L domain-like"/>
    <property type="match status" value="1"/>
</dbReference>
<dbReference type="PANTHER" id="PTHR11017:SF271">
    <property type="entry name" value="DISEASE RESISTANCE PROTEIN (TIR-NBS-LRR CLASS) FAMILY"/>
    <property type="match status" value="1"/>
</dbReference>
<evidence type="ECO:0000256" key="1">
    <source>
        <dbReference type="ARBA" id="ARBA00022614"/>
    </source>
</evidence>
<dbReference type="EMBL" id="JARYMX010000008">
    <property type="protein sequence ID" value="KAJ9537966.1"/>
    <property type="molecule type" value="Genomic_DNA"/>
</dbReference>
<dbReference type="FunFam" id="3.40.50.10140:FF:000007">
    <property type="entry name" value="Disease resistance protein (TIR-NBS-LRR class)"/>
    <property type="match status" value="1"/>
</dbReference>
<evidence type="ECO:0000313" key="6">
    <source>
        <dbReference type="EMBL" id="KAJ9537966.1"/>
    </source>
</evidence>
<dbReference type="InterPro" id="IPR056845">
    <property type="entry name" value="LRR_Zer-1"/>
</dbReference>
<evidence type="ECO:0000313" key="7">
    <source>
        <dbReference type="Proteomes" id="UP001172457"/>
    </source>
</evidence>
<dbReference type="InterPro" id="IPR035897">
    <property type="entry name" value="Toll_tir_struct_dom_sf"/>
</dbReference>
<dbReference type="GO" id="GO:0043531">
    <property type="term" value="F:ADP binding"/>
    <property type="evidence" value="ECO:0007669"/>
    <property type="project" value="InterPro"/>
</dbReference>
<dbReference type="SMART" id="SM00255">
    <property type="entry name" value="TIR"/>
    <property type="match status" value="1"/>
</dbReference>
<dbReference type="InterPro" id="IPR042197">
    <property type="entry name" value="Apaf_helical"/>
</dbReference>
<feature type="domain" description="TIR" evidence="5">
    <location>
        <begin position="18"/>
        <end position="178"/>
    </location>
</feature>
<dbReference type="Proteomes" id="UP001172457">
    <property type="component" value="Chromosome 8"/>
</dbReference>
<dbReference type="SUPFAM" id="SSF52540">
    <property type="entry name" value="P-loop containing nucleoside triphosphate hydrolases"/>
    <property type="match status" value="1"/>
</dbReference>
<dbReference type="InterPro" id="IPR002182">
    <property type="entry name" value="NB-ARC"/>
</dbReference>
<dbReference type="PRINTS" id="PR00364">
    <property type="entry name" value="DISEASERSIST"/>
</dbReference>
<keyword evidence="4" id="KW-0520">NAD</keyword>
<dbReference type="SUPFAM" id="SSF46785">
    <property type="entry name" value="Winged helix' DNA-binding domain"/>
    <property type="match status" value="1"/>
</dbReference>
<dbReference type="Gene3D" id="3.40.50.10140">
    <property type="entry name" value="Toll/interleukin-1 receptor homology (TIR) domain"/>
    <property type="match status" value="1"/>
</dbReference>
<dbReference type="InterPro" id="IPR027417">
    <property type="entry name" value="P-loop_NTPase"/>
</dbReference>
<dbReference type="SUPFAM" id="SSF52200">
    <property type="entry name" value="Toll/Interleukin receptor TIR domain"/>
    <property type="match status" value="1"/>
</dbReference>
<evidence type="ECO:0000256" key="3">
    <source>
        <dbReference type="ARBA" id="ARBA00022821"/>
    </source>
</evidence>
<proteinExistence type="predicted"/>
<dbReference type="Pfam" id="PF00931">
    <property type="entry name" value="NB-ARC"/>
    <property type="match status" value="1"/>
</dbReference>
<evidence type="ECO:0000259" key="5">
    <source>
        <dbReference type="PROSITE" id="PS50104"/>
    </source>
</evidence>
<organism evidence="6 7">
    <name type="scientific">Centaurea solstitialis</name>
    <name type="common">yellow star-thistle</name>
    <dbReference type="NCBI Taxonomy" id="347529"/>
    <lineage>
        <taxon>Eukaryota</taxon>
        <taxon>Viridiplantae</taxon>
        <taxon>Streptophyta</taxon>
        <taxon>Embryophyta</taxon>
        <taxon>Tracheophyta</taxon>
        <taxon>Spermatophyta</taxon>
        <taxon>Magnoliopsida</taxon>
        <taxon>eudicotyledons</taxon>
        <taxon>Gunneridae</taxon>
        <taxon>Pentapetalae</taxon>
        <taxon>asterids</taxon>
        <taxon>campanulids</taxon>
        <taxon>Asterales</taxon>
        <taxon>Asteraceae</taxon>
        <taxon>Carduoideae</taxon>
        <taxon>Cardueae</taxon>
        <taxon>Centaureinae</taxon>
        <taxon>Centaurea</taxon>
    </lineage>
</organism>
<feature type="non-terminal residue" evidence="6">
    <location>
        <position position="1"/>
    </location>
</feature>
<name>A0AA38W7F4_9ASTR</name>